<accession>B7K9W7</accession>
<protein>
    <submittedName>
        <fullName evidence="2">DNA polymerase beta domain protein region</fullName>
    </submittedName>
</protein>
<dbReference type="Gene3D" id="3.30.460.10">
    <property type="entry name" value="Beta Polymerase, domain 2"/>
    <property type="match status" value="1"/>
</dbReference>
<feature type="domain" description="Polymerase nucleotidyl transferase" evidence="1">
    <location>
        <begin position="91"/>
        <end position="140"/>
    </location>
</feature>
<dbReference type="EMBL" id="CP001291">
    <property type="protein sequence ID" value="ACK71323.1"/>
    <property type="molecule type" value="Genomic_DNA"/>
</dbReference>
<name>B7K9W7_GLOC7</name>
<dbReference type="PANTHER" id="PTHR33933">
    <property type="entry name" value="NUCLEOTIDYLTRANSFERASE"/>
    <property type="match status" value="1"/>
</dbReference>
<dbReference type="InterPro" id="IPR002934">
    <property type="entry name" value="Polymerase_NTP_transf_dom"/>
</dbReference>
<gene>
    <name evidence="2" type="ordered locus">PCC7424_2919</name>
</gene>
<dbReference type="AlphaFoldDB" id="B7K9W7"/>
<sequence length="173" mass="19260">MQIEIQGQDAEQATKELLSIDGLQGSYETISEIEKEGTLVTIATIIGITVGTWEIAEKLYKLNQKYRNSVESPTGAKIERVLIVGKNGDRLIQLVLYGSQARGDATEDSDIDIMVVLKSPVSHGDEIFRMGEIKNQLNLKYAQVISVFPVSKEDYLNKHTPLLDNVRREAVVL</sequence>
<dbReference type="HOGENOM" id="CLU_1545074_0_0_3"/>
<reference evidence="3" key="1">
    <citation type="journal article" date="2011" name="MBio">
        <title>Novel metabolic attributes of the genus Cyanothece, comprising a group of unicellular nitrogen-fixing Cyanobacteria.</title>
        <authorList>
            <person name="Bandyopadhyay A."/>
            <person name="Elvitigala T."/>
            <person name="Welsh E."/>
            <person name="Stockel J."/>
            <person name="Liberton M."/>
            <person name="Min H."/>
            <person name="Sherman L.A."/>
            <person name="Pakrasi H.B."/>
        </authorList>
    </citation>
    <scope>NUCLEOTIDE SEQUENCE [LARGE SCALE GENOMIC DNA]</scope>
    <source>
        <strain evidence="3">PCC 7424</strain>
    </source>
</reference>
<dbReference type="InterPro" id="IPR043519">
    <property type="entry name" value="NT_sf"/>
</dbReference>
<dbReference type="CDD" id="cd05403">
    <property type="entry name" value="NT_KNTase_like"/>
    <property type="match status" value="1"/>
</dbReference>
<evidence type="ECO:0000313" key="3">
    <source>
        <dbReference type="Proteomes" id="UP000002384"/>
    </source>
</evidence>
<dbReference type="Pfam" id="PF01909">
    <property type="entry name" value="NTP_transf_2"/>
    <property type="match status" value="1"/>
</dbReference>
<dbReference type="InterPro" id="IPR052548">
    <property type="entry name" value="Type_VII_TA_antitoxin"/>
</dbReference>
<organism evidence="2 3">
    <name type="scientific">Gloeothece citriformis (strain PCC 7424)</name>
    <name type="common">Cyanothece sp. (strain PCC 7424)</name>
    <dbReference type="NCBI Taxonomy" id="65393"/>
    <lineage>
        <taxon>Bacteria</taxon>
        <taxon>Bacillati</taxon>
        <taxon>Cyanobacteriota</taxon>
        <taxon>Cyanophyceae</taxon>
        <taxon>Oscillatoriophycideae</taxon>
        <taxon>Chroococcales</taxon>
        <taxon>Aphanothecaceae</taxon>
        <taxon>Gloeothece</taxon>
        <taxon>Gloeothece citriformis</taxon>
    </lineage>
</organism>
<dbReference type="Proteomes" id="UP000002384">
    <property type="component" value="Chromosome"/>
</dbReference>
<dbReference type="SUPFAM" id="SSF81301">
    <property type="entry name" value="Nucleotidyltransferase"/>
    <property type="match status" value="1"/>
</dbReference>
<dbReference type="PANTHER" id="PTHR33933:SF1">
    <property type="entry name" value="PROTEIN ADENYLYLTRANSFERASE MNTA-RELATED"/>
    <property type="match status" value="1"/>
</dbReference>
<dbReference type="STRING" id="65393.PCC7424_2919"/>
<dbReference type="eggNOG" id="COG1708">
    <property type="taxonomic scope" value="Bacteria"/>
</dbReference>
<dbReference type="OrthoDB" id="463845at2"/>
<dbReference type="GO" id="GO:0016779">
    <property type="term" value="F:nucleotidyltransferase activity"/>
    <property type="evidence" value="ECO:0007669"/>
    <property type="project" value="InterPro"/>
</dbReference>
<evidence type="ECO:0000313" key="2">
    <source>
        <dbReference type="EMBL" id="ACK71323.1"/>
    </source>
</evidence>
<evidence type="ECO:0000259" key="1">
    <source>
        <dbReference type="Pfam" id="PF01909"/>
    </source>
</evidence>
<keyword evidence="3" id="KW-1185">Reference proteome</keyword>
<proteinExistence type="predicted"/>
<dbReference type="KEGG" id="cyc:PCC7424_2919"/>